<feature type="domain" description="Septum formation-related" evidence="2">
    <location>
        <begin position="54"/>
        <end position="157"/>
    </location>
</feature>
<sequence length="167" mass="17254">MTRSLHRLAALAGAAVLVPLLTSCALLPSPEGDPGGDAEATGPGVADVFVLVEGDCFDDSESGVVEDVLQLDCGEPHDYEVYESFTLGTGSFDEAFPGKAEVVSSADEGCIAAFEPFVGIGYESSIYEITHLVPTVESWSNASDREVLCLVHDPSGKTTGTLAGAGI</sequence>
<gene>
    <name evidence="3" type="ORF">GCM10009851_28950</name>
</gene>
<evidence type="ECO:0000313" key="4">
    <source>
        <dbReference type="Proteomes" id="UP001500929"/>
    </source>
</evidence>
<dbReference type="PROSITE" id="PS51257">
    <property type="entry name" value="PROKAR_LIPOPROTEIN"/>
    <property type="match status" value="1"/>
</dbReference>
<proteinExistence type="predicted"/>
<dbReference type="RefSeq" id="WP_259480500.1">
    <property type="nucleotide sequence ID" value="NZ_BAAAQY010000009.1"/>
</dbReference>
<feature type="signal peptide" evidence="1">
    <location>
        <begin position="1"/>
        <end position="25"/>
    </location>
</feature>
<dbReference type="EMBL" id="BAAAQY010000009">
    <property type="protein sequence ID" value="GAA2241813.1"/>
    <property type="molecule type" value="Genomic_DNA"/>
</dbReference>
<feature type="chain" id="PRO_5047002266" evidence="1">
    <location>
        <begin position="26"/>
        <end position="167"/>
    </location>
</feature>
<reference evidence="3 4" key="1">
    <citation type="journal article" date="2019" name="Int. J. Syst. Evol. Microbiol.">
        <title>The Global Catalogue of Microorganisms (GCM) 10K type strain sequencing project: providing services to taxonomists for standard genome sequencing and annotation.</title>
        <authorList>
            <consortium name="The Broad Institute Genomics Platform"/>
            <consortium name="The Broad Institute Genome Sequencing Center for Infectious Disease"/>
            <person name="Wu L."/>
            <person name="Ma J."/>
        </authorList>
    </citation>
    <scope>NUCLEOTIDE SEQUENCE [LARGE SCALE GENOMIC DNA]</scope>
    <source>
        <strain evidence="3 4">JCM 16117</strain>
    </source>
</reference>
<keyword evidence="4" id="KW-1185">Reference proteome</keyword>
<name>A0ABN3DU95_9MICO</name>
<protein>
    <submittedName>
        <fullName evidence="3">Septum formation family protein</fullName>
    </submittedName>
</protein>
<dbReference type="Proteomes" id="UP001500929">
    <property type="component" value="Unassembled WGS sequence"/>
</dbReference>
<accession>A0ABN3DU95</accession>
<dbReference type="Pfam" id="PF13845">
    <property type="entry name" value="Septum_form"/>
    <property type="match status" value="1"/>
</dbReference>
<evidence type="ECO:0000256" key="1">
    <source>
        <dbReference type="SAM" id="SignalP"/>
    </source>
</evidence>
<dbReference type="InterPro" id="IPR026004">
    <property type="entry name" value="Septum_form"/>
</dbReference>
<comment type="caution">
    <text evidence="3">The sequence shown here is derived from an EMBL/GenBank/DDBJ whole genome shotgun (WGS) entry which is preliminary data.</text>
</comment>
<evidence type="ECO:0000259" key="2">
    <source>
        <dbReference type="Pfam" id="PF13845"/>
    </source>
</evidence>
<organism evidence="3 4">
    <name type="scientific">Herbiconiux moechotypicola</name>
    <dbReference type="NCBI Taxonomy" id="637393"/>
    <lineage>
        <taxon>Bacteria</taxon>
        <taxon>Bacillati</taxon>
        <taxon>Actinomycetota</taxon>
        <taxon>Actinomycetes</taxon>
        <taxon>Micrococcales</taxon>
        <taxon>Microbacteriaceae</taxon>
        <taxon>Herbiconiux</taxon>
    </lineage>
</organism>
<evidence type="ECO:0000313" key="3">
    <source>
        <dbReference type="EMBL" id="GAA2241813.1"/>
    </source>
</evidence>
<keyword evidence="1" id="KW-0732">Signal</keyword>